<protein>
    <submittedName>
        <fullName evidence="2">Glycerophosphodiester phosphodiesterase family protein</fullName>
    </submittedName>
</protein>
<dbReference type="PROSITE" id="PS50007">
    <property type="entry name" value="PIPLC_X_DOMAIN"/>
    <property type="match status" value="1"/>
</dbReference>
<comment type="caution">
    <text evidence="2">The sequence shown here is derived from an EMBL/GenBank/DDBJ whole genome shotgun (WGS) entry which is preliminary data.</text>
</comment>
<dbReference type="InterPro" id="IPR030395">
    <property type="entry name" value="GP_PDE_dom"/>
</dbReference>
<dbReference type="Pfam" id="PF03009">
    <property type="entry name" value="GDPD"/>
    <property type="match status" value="1"/>
</dbReference>
<dbReference type="GO" id="GO:0070291">
    <property type="term" value="P:N-acylethanolamine metabolic process"/>
    <property type="evidence" value="ECO:0007669"/>
    <property type="project" value="TreeGrafter"/>
</dbReference>
<organism evidence="2 3">
    <name type="scientific">Dawidia cretensis</name>
    <dbReference type="NCBI Taxonomy" id="2782350"/>
    <lineage>
        <taxon>Bacteria</taxon>
        <taxon>Pseudomonadati</taxon>
        <taxon>Bacteroidota</taxon>
        <taxon>Cytophagia</taxon>
        <taxon>Cytophagales</taxon>
        <taxon>Chryseotaleaceae</taxon>
        <taxon>Dawidia</taxon>
    </lineage>
</organism>
<dbReference type="CDD" id="cd08566">
    <property type="entry name" value="GDPD_AtGDE_like"/>
    <property type="match status" value="1"/>
</dbReference>
<dbReference type="InterPro" id="IPR017946">
    <property type="entry name" value="PLC-like_Pdiesterase_TIM-brl"/>
</dbReference>
<dbReference type="GO" id="GO:0006580">
    <property type="term" value="P:ethanolamine metabolic process"/>
    <property type="evidence" value="ECO:0007669"/>
    <property type="project" value="TreeGrafter"/>
</dbReference>
<accession>A0AAP2DWC4</accession>
<name>A0AAP2DWC4_9BACT</name>
<sequence>MNVRVLGLVCCVFLYWTDATAQRSIEAIRQDFRNVTGTTVLVAAHRAVHNRYPENSIPAIREGIQVGVDIVEIDVKVSRDGVPFLLHDHTLDRTTTGKGEAEALTWKQLQEFFLVDKGRRTSLKIPSLEEALEAAAGHVLVDLDLKTDNIMPILAIVKKTATEDIVFFFDSDYAMLRRIQRAEDKLMIMPRVHNNAETDSALVFDPPVVHIDFTCYTEQVTQRIRDSFARTWINALGDLDDDLRKGREKRALKTLLEHGANIVQTDEPALLLTILRKNDLHP</sequence>
<reference evidence="2 3" key="1">
    <citation type="submission" date="2021-05" db="EMBL/GenBank/DDBJ databases">
        <title>A Polyphasic approach of four new species of the genus Ohtaekwangia: Ohtaekwangia histidinii sp. nov., Ohtaekwangia cretensis sp. nov., Ohtaekwangia indiensis sp. nov., Ohtaekwangia reichenbachii sp. nov. from diverse environment.</title>
        <authorList>
            <person name="Octaviana S."/>
        </authorList>
    </citation>
    <scope>NUCLEOTIDE SEQUENCE [LARGE SCALE GENOMIC DNA]</scope>
    <source>
        <strain evidence="2 3">PWU5</strain>
    </source>
</reference>
<dbReference type="GO" id="GO:0008889">
    <property type="term" value="F:glycerophosphodiester phosphodiesterase activity"/>
    <property type="evidence" value="ECO:0007669"/>
    <property type="project" value="TreeGrafter"/>
</dbReference>
<evidence type="ECO:0000313" key="2">
    <source>
        <dbReference type="EMBL" id="MBT1708608.1"/>
    </source>
</evidence>
<dbReference type="GO" id="GO:0005886">
    <property type="term" value="C:plasma membrane"/>
    <property type="evidence" value="ECO:0007669"/>
    <property type="project" value="TreeGrafter"/>
</dbReference>
<gene>
    <name evidence="2" type="ORF">KK062_10255</name>
</gene>
<keyword evidence="3" id="KW-1185">Reference proteome</keyword>
<dbReference type="GO" id="GO:0006644">
    <property type="term" value="P:phospholipid metabolic process"/>
    <property type="evidence" value="ECO:0007669"/>
    <property type="project" value="TreeGrafter"/>
</dbReference>
<dbReference type="PANTHER" id="PTHR46320:SF1">
    <property type="entry name" value="GLYCEROPHOSPHODIESTER PHOSPHODIESTERASE 1"/>
    <property type="match status" value="1"/>
</dbReference>
<evidence type="ECO:0000313" key="3">
    <source>
        <dbReference type="Proteomes" id="UP001319080"/>
    </source>
</evidence>
<dbReference type="PROSITE" id="PS51704">
    <property type="entry name" value="GP_PDE"/>
    <property type="match status" value="1"/>
</dbReference>
<dbReference type="Proteomes" id="UP001319080">
    <property type="component" value="Unassembled WGS sequence"/>
</dbReference>
<dbReference type="Gene3D" id="3.20.20.190">
    <property type="entry name" value="Phosphatidylinositol (PI) phosphodiesterase"/>
    <property type="match status" value="1"/>
</dbReference>
<evidence type="ECO:0000259" key="1">
    <source>
        <dbReference type="PROSITE" id="PS51704"/>
    </source>
</evidence>
<proteinExistence type="predicted"/>
<dbReference type="EMBL" id="JAHESE010000007">
    <property type="protein sequence ID" value="MBT1708608.1"/>
    <property type="molecule type" value="Genomic_DNA"/>
</dbReference>
<dbReference type="SUPFAM" id="SSF51695">
    <property type="entry name" value="PLC-like phosphodiesterases"/>
    <property type="match status" value="1"/>
</dbReference>
<feature type="domain" description="GP-PDE" evidence="1">
    <location>
        <begin position="40"/>
        <end position="282"/>
    </location>
</feature>
<dbReference type="PANTHER" id="PTHR46320">
    <property type="entry name" value="GLYCEROPHOSPHODIESTER PHOSPHODIESTERASE 1"/>
    <property type="match status" value="1"/>
</dbReference>
<dbReference type="RefSeq" id="WP_254084199.1">
    <property type="nucleotide sequence ID" value="NZ_JAHESE010000007.1"/>
</dbReference>
<dbReference type="AlphaFoldDB" id="A0AAP2DWC4"/>